<evidence type="ECO:0000313" key="4">
    <source>
        <dbReference type="EMBL" id="CAF3738646.1"/>
    </source>
</evidence>
<evidence type="ECO:0000313" key="3">
    <source>
        <dbReference type="EMBL" id="CAF3542677.1"/>
    </source>
</evidence>
<dbReference type="AlphaFoldDB" id="A0A818JPV4"/>
<dbReference type="EMBL" id="CAJNYT010001261">
    <property type="protein sequence ID" value="CAF3401363.1"/>
    <property type="molecule type" value="Genomic_DNA"/>
</dbReference>
<name>A0A818JPV4_9BILA</name>
<dbReference type="EMBL" id="CAJOBS010000122">
    <property type="protein sequence ID" value="CAF4501469.1"/>
    <property type="molecule type" value="Genomic_DNA"/>
</dbReference>
<sequence>MATMNRQYGRRGATNTNSAKIASSDSGVPLSPSSTGSTLAPPRRYVLDVPTNRTRRTRLSSTNQVVDENNEMYAHRLGSNGTITNSNAITTDIYTNNAEQFPRSGSKEYYYRDGGIEYSTSTSNRYLEDSTIKQMMQSNPTYQITADEDAEVQALTAKATPDVKNYPINVDPNPELVVRPNTQRLTYTQDIAVRYLKPNTPPPPGPIIIREIRAPPPPPAPPMILRQRPPPPRTPSPIIIREKPPARPKSVPTTIIRKIIQPPPPPPRKLIIERLPNLPPKPRPVIIERWLPYHKQKRQVIHEKAKPLEPTARIRNTIIEWRPPEVEVVKHVKKLGITEADPQRYYTQHGDKLYATEFVQRKLTELGLQEELALMQDQQLSAAKEETAIEQADDYNVRQILNGYNQSSLSRQTYGGSTTARLVRSSSQPGLVNEYGDQQQVRYEYTPDSSGSVVYETNNYGTDGITSNAPVLTEEMLVRSHTNSGGKFPTHLLTKLGSQVYDMPSDQVELENDGRRITKMTTRTRYYTVTQGEGGYESAADETSETSPRYTEEKYVQIKASDLQDVLANYDVYSSQGAKLEGEQINY</sequence>
<evidence type="ECO:0000313" key="5">
    <source>
        <dbReference type="EMBL" id="CAF4405256.1"/>
    </source>
</evidence>
<organism evidence="3 8">
    <name type="scientific">Rotaria socialis</name>
    <dbReference type="NCBI Taxonomy" id="392032"/>
    <lineage>
        <taxon>Eukaryota</taxon>
        <taxon>Metazoa</taxon>
        <taxon>Spiralia</taxon>
        <taxon>Gnathifera</taxon>
        <taxon>Rotifera</taxon>
        <taxon>Eurotatoria</taxon>
        <taxon>Bdelloidea</taxon>
        <taxon>Philodinida</taxon>
        <taxon>Philodinidae</taxon>
        <taxon>Rotaria</taxon>
    </lineage>
</organism>
<dbReference type="Proteomes" id="UP000663862">
    <property type="component" value="Unassembled WGS sequence"/>
</dbReference>
<evidence type="ECO:0000313" key="7">
    <source>
        <dbReference type="EMBL" id="CAF4501469.1"/>
    </source>
</evidence>
<evidence type="ECO:0000313" key="2">
    <source>
        <dbReference type="EMBL" id="CAF3401363.1"/>
    </source>
</evidence>
<accession>A0A818JPV4</accession>
<evidence type="ECO:0000313" key="8">
    <source>
        <dbReference type="Proteomes" id="UP000663869"/>
    </source>
</evidence>
<feature type="compositionally biased region" description="Low complexity" evidence="1">
    <location>
        <begin position="23"/>
        <end position="34"/>
    </location>
</feature>
<gene>
    <name evidence="3" type="ORF">FME351_LOCUS19067</name>
    <name evidence="2" type="ORF">GRG538_LOCUS10040</name>
    <name evidence="4" type="ORF">KIK155_LOCUS29005</name>
    <name evidence="6" type="ORF">QYT958_LOCUS2644</name>
    <name evidence="7" type="ORF">TOA249_LOCUS3471</name>
    <name evidence="5" type="ORF">TSG867_LOCUS13296</name>
</gene>
<dbReference type="Proteomes" id="UP000663869">
    <property type="component" value="Unassembled WGS sequence"/>
</dbReference>
<protein>
    <submittedName>
        <fullName evidence="3">Uncharacterized protein</fullName>
    </submittedName>
</protein>
<dbReference type="EMBL" id="CAJNYV010005336">
    <property type="protein sequence ID" value="CAF3738646.1"/>
    <property type="molecule type" value="Genomic_DNA"/>
</dbReference>
<dbReference type="EMBL" id="CAJOBR010000175">
    <property type="protein sequence ID" value="CAF4476220.1"/>
    <property type="molecule type" value="Genomic_DNA"/>
</dbReference>
<dbReference type="Proteomes" id="UP000663865">
    <property type="component" value="Unassembled WGS sequence"/>
</dbReference>
<dbReference type="Proteomes" id="UP000663872">
    <property type="component" value="Unassembled WGS sequence"/>
</dbReference>
<dbReference type="EMBL" id="CAJNYU010002368">
    <property type="protein sequence ID" value="CAF3542677.1"/>
    <property type="molecule type" value="Genomic_DNA"/>
</dbReference>
<dbReference type="Proteomes" id="UP000663848">
    <property type="component" value="Unassembled WGS sequence"/>
</dbReference>
<dbReference type="Proteomes" id="UP000663838">
    <property type="component" value="Unassembled WGS sequence"/>
</dbReference>
<proteinExistence type="predicted"/>
<comment type="caution">
    <text evidence="3">The sequence shown here is derived from an EMBL/GenBank/DDBJ whole genome shotgun (WGS) entry which is preliminary data.</text>
</comment>
<evidence type="ECO:0000256" key="1">
    <source>
        <dbReference type="SAM" id="MobiDB-lite"/>
    </source>
</evidence>
<evidence type="ECO:0000313" key="6">
    <source>
        <dbReference type="EMBL" id="CAF4476220.1"/>
    </source>
</evidence>
<reference evidence="3" key="1">
    <citation type="submission" date="2021-02" db="EMBL/GenBank/DDBJ databases">
        <authorList>
            <person name="Nowell W R."/>
        </authorList>
    </citation>
    <scope>NUCLEOTIDE SEQUENCE</scope>
</reference>
<feature type="region of interest" description="Disordered" evidence="1">
    <location>
        <begin position="221"/>
        <end position="251"/>
    </location>
</feature>
<feature type="region of interest" description="Disordered" evidence="1">
    <location>
        <begin position="1"/>
        <end position="45"/>
    </location>
</feature>
<dbReference type="EMBL" id="CAJOBQ010000702">
    <property type="protein sequence ID" value="CAF4405256.1"/>
    <property type="molecule type" value="Genomic_DNA"/>
</dbReference>
<feature type="compositionally biased region" description="Pro residues" evidence="1">
    <location>
        <begin position="221"/>
        <end position="235"/>
    </location>
</feature>